<reference evidence="2" key="1">
    <citation type="journal article" date="2014" name="Proc. Natl. Acad. Sci. U.S.A.">
        <title>Extensive sampling of basidiomycete genomes demonstrates inadequacy of the white-rot/brown-rot paradigm for wood decay fungi.</title>
        <authorList>
            <person name="Riley R."/>
            <person name="Salamov A.A."/>
            <person name="Brown D.W."/>
            <person name="Nagy L.G."/>
            <person name="Floudas D."/>
            <person name="Held B.W."/>
            <person name="Levasseur A."/>
            <person name="Lombard V."/>
            <person name="Morin E."/>
            <person name="Otillar R."/>
            <person name="Lindquist E.A."/>
            <person name="Sun H."/>
            <person name="LaButti K.M."/>
            <person name="Schmutz J."/>
            <person name="Jabbour D."/>
            <person name="Luo H."/>
            <person name="Baker S.E."/>
            <person name="Pisabarro A.G."/>
            <person name="Walton J.D."/>
            <person name="Blanchette R.A."/>
            <person name="Henrissat B."/>
            <person name="Martin F."/>
            <person name="Cullen D."/>
            <person name="Hibbett D.S."/>
            <person name="Grigoriev I.V."/>
        </authorList>
    </citation>
    <scope>NUCLEOTIDE SEQUENCE [LARGE SCALE GENOMIC DNA]</scope>
    <source>
        <strain evidence="2">CBS 339.88</strain>
    </source>
</reference>
<accession>A0A067TJJ3</accession>
<sequence length="180" mass="20188">MQEVSLYWDADDNTKDILRVVFISSALVRPWDLKIESPHFSVASSAHSNPAQAHLQRLLDSMISRGSQHTSPRIGGTERVPIGRHFFLLQGRTVRTRFLFMTCLGASSVWYSPSGCNHTRALCRVGCVLHCRGIVHGGGGVNIHAGNIGISLSSLYEHTPRYTRLIWPTRVYYRPADSHY</sequence>
<evidence type="ECO:0000313" key="2">
    <source>
        <dbReference type="Proteomes" id="UP000027222"/>
    </source>
</evidence>
<evidence type="ECO:0000313" key="1">
    <source>
        <dbReference type="EMBL" id="KDR82467.1"/>
    </source>
</evidence>
<proteinExistence type="predicted"/>
<keyword evidence="2" id="KW-1185">Reference proteome</keyword>
<dbReference type="EMBL" id="KL142369">
    <property type="protein sequence ID" value="KDR82467.1"/>
    <property type="molecule type" value="Genomic_DNA"/>
</dbReference>
<dbReference type="HOGENOM" id="CLU_1496312_0_0_1"/>
<dbReference type="Proteomes" id="UP000027222">
    <property type="component" value="Unassembled WGS sequence"/>
</dbReference>
<gene>
    <name evidence="1" type="ORF">GALMADRAFT_825423</name>
</gene>
<dbReference type="AlphaFoldDB" id="A0A067TJJ3"/>
<organism evidence="1 2">
    <name type="scientific">Galerina marginata (strain CBS 339.88)</name>
    <dbReference type="NCBI Taxonomy" id="685588"/>
    <lineage>
        <taxon>Eukaryota</taxon>
        <taxon>Fungi</taxon>
        <taxon>Dikarya</taxon>
        <taxon>Basidiomycota</taxon>
        <taxon>Agaricomycotina</taxon>
        <taxon>Agaricomycetes</taxon>
        <taxon>Agaricomycetidae</taxon>
        <taxon>Agaricales</taxon>
        <taxon>Agaricineae</taxon>
        <taxon>Strophariaceae</taxon>
        <taxon>Galerina</taxon>
    </lineage>
</organism>
<protein>
    <submittedName>
        <fullName evidence="1">Uncharacterized protein</fullName>
    </submittedName>
</protein>
<name>A0A067TJJ3_GALM3</name>